<feature type="domain" description="O-antigen ligase-related" evidence="6">
    <location>
        <begin position="230"/>
        <end position="394"/>
    </location>
</feature>
<accession>A0ABP8D0J2</accession>
<keyword evidence="4 5" id="KW-0472">Membrane</keyword>
<feature type="transmembrane region" description="Helical" evidence="5">
    <location>
        <begin position="272"/>
        <end position="292"/>
    </location>
</feature>
<evidence type="ECO:0000256" key="3">
    <source>
        <dbReference type="ARBA" id="ARBA00022989"/>
    </source>
</evidence>
<comment type="caution">
    <text evidence="7">The sequence shown here is derived from an EMBL/GenBank/DDBJ whole genome shotgun (WGS) entry which is preliminary data.</text>
</comment>
<feature type="transmembrane region" description="Helical" evidence="5">
    <location>
        <begin position="416"/>
        <end position="433"/>
    </location>
</feature>
<keyword evidence="2 5" id="KW-0812">Transmembrane</keyword>
<proteinExistence type="predicted"/>
<feature type="transmembrane region" description="Helical" evidence="5">
    <location>
        <begin position="230"/>
        <end position="260"/>
    </location>
</feature>
<feature type="transmembrane region" description="Helical" evidence="5">
    <location>
        <begin position="69"/>
        <end position="89"/>
    </location>
</feature>
<evidence type="ECO:0000259" key="6">
    <source>
        <dbReference type="Pfam" id="PF04932"/>
    </source>
</evidence>
<sequence>MNIAIKLKNLILVIFLLGVFFIPFNSFKGFAIFGVLGEYNRDSCVLFFLLCSVILFTTGKIKIPYHNIIFQLLILFIFWVILSVVFNSYDMFGYYYKQRTGFERFIRQFVSLLISAIILFITFYNIIEKFDLKTIILKIRTIFLYSLVIVVVYGSIEFLIIKFHMDGLRSTLHLFDYFPFTSVNIDKWTRRISSVTFEPPALATYLLSIAGWMFSYILTGKGFKRFLPGIFVILFAFLSESRAVFFIIIIQVFVFILFLIRKRKFNSLFAKIFLVSVFAGAAVVTFFLKSTVEYVYDELTSFKIDDSVHSTSNKTRFGIQTAMFEVFKESPIVGAGYGLQAFESTKKYPKWATEDNWEFRLKHLNENHPSFPPGFNLYLRILAETGIIGFFILITFFISILMWCYNKTFKNPSGSTVIPLILMISMVGYIFNWLKTDTFRVYGFWLCLAIIMVMIKQNKQLINESK</sequence>
<feature type="transmembrane region" description="Helical" evidence="5">
    <location>
        <begin position="377"/>
        <end position="404"/>
    </location>
</feature>
<dbReference type="InterPro" id="IPR051533">
    <property type="entry name" value="WaaL-like"/>
</dbReference>
<evidence type="ECO:0000313" key="7">
    <source>
        <dbReference type="EMBL" id="GAA4245548.1"/>
    </source>
</evidence>
<dbReference type="Proteomes" id="UP001501682">
    <property type="component" value="Unassembled WGS sequence"/>
</dbReference>
<gene>
    <name evidence="7" type="ORF">GCM10022292_28260</name>
</gene>
<evidence type="ECO:0000256" key="5">
    <source>
        <dbReference type="SAM" id="Phobius"/>
    </source>
</evidence>
<comment type="subcellular location">
    <subcellularLocation>
        <location evidence="1">Membrane</location>
        <topology evidence="1">Multi-pass membrane protein</topology>
    </subcellularLocation>
</comment>
<dbReference type="InterPro" id="IPR007016">
    <property type="entry name" value="O-antigen_ligase-rel_domated"/>
</dbReference>
<evidence type="ECO:0000256" key="1">
    <source>
        <dbReference type="ARBA" id="ARBA00004141"/>
    </source>
</evidence>
<feature type="transmembrane region" description="Helical" evidence="5">
    <location>
        <begin position="142"/>
        <end position="161"/>
    </location>
</feature>
<feature type="transmembrane region" description="Helical" evidence="5">
    <location>
        <begin position="12"/>
        <end position="37"/>
    </location>
</feature>
<feature type="transmembrane region" description="Helical" evidence="5">
    <location>
        <begin position="44"/>
        <end position="63"/>
    </location>
</feature>
<dbReference type="PANTHER" id="PTHR37422">
    <property type="entry name" value="TEICHURONIC ACID BIOSYNTHESIS PROTEIN TUAE"/>
    <property type="match status" value="1"/>
</dbReference>
<evidence type="ECO:0000313" key="8">
    <source>
        <dbReference type="Proteomes" id="UP001501682"/>
    </source>
</evidence>
<dbReference type="EMBL" id="BAABCB010000028">
    <property type="protein sequence ID" value="GAA4245548.1"/>
    <property type="molecule type" value="Genomic_DNA"/>
</dbReference>
<dbReference type="PANTHER" id="PTHR37422:SF13">
    <property type="entry name" value="LIPOPOLYSACCHARIDE BIOSYNTHESIS PROTEIN PA4999-RELATED"/>
    <property type="match status" value="1"/>
</dbReference>
<dbReference type="Pfam" id="PF04932">
    <property type="entry name" value="Wzy_C"/>
    <property type="match status" value="1"/>
</dbReference>
<keyword evidence="8" id="KW-1185">Reference proteome</keyword>
<reference evidence="8" key="1">
    <citation type="journal article" date="2019" name="Int. J. Syst. Evol. Microbiol.">
        <title>The Global Catalogue of Microorganisms (GCM) 10K type strain sequencing project: providing services to taxonomists for standard genome sequencing and annotation.</title>
        <authorList>
            <consortium name="The Broad Institute Genomics Platform"/>
            <consortium name="The Broad Institute Genome Sequencing Center for Infectious Disease"/>
            <person name="Wu L."/>
            <person name="Ma J."/>
        </authorList>
    </citation>
    <scope>NUCLEOTIDE SEQUENCE [LARGE SCALE GENOMIC DNA]</scope>
    <source>
        <strain evidence="8">JCM 17633</strain>
    </source>
</reference>
<name>A0ABP8D0J2_9FLAO</name>
<protein>
    <recommendedName>
        <fullName evidence="6">O-antigen ligase-related domain-containing protein</fullName>
    </recommendedName>
</protein>
<feature type="transmembrane region" description="Helical" evidence="5">
    <location>
        <begin position="439"/>
        <end position="455"/>
    </location>
</feature>
<feature type="transmembrane region" description="Helical" evidence="5">
    <location>
        <begin position="109"/>
        <end position="127"/>
    </location>
</feature>
<evidence type="ECO:0000256" key="4">
    <source>
        <dbReference type="ARBA" id="ARBA00023136"/>
    </source>
</evidence>
<dbReference type="RefSeq" id="WP_334468656.1">
    <property type="nucleotide sequence ID" value="NZ_BAABCB010000028.1"/>
</dbReference>
<evidence type="ECO:0000256" key="2">
    <source>
        <dbReference type="ARBA" id="ARBA00022692"/>
    </source>
</evidence>
<organism evidence="7 8">
    <name type="scientific">Winogradskyella damuponensis</name>
    <dbReference type="NCBI Taxonomy" id="943939"/>
    <lineage>
        <taxon>Bacteria</taxon>
        <taxon>Pseudomonadati</taxon>
        <taxon>Bacteroidota</taxon>
        <taxon>Flavobacteriia</taxon>
        <taxon>Flavobacteriales</taxon>
        <taxon>Flavobacteriaceae</taxon>
        <taxon>Winogradskyella</taxon>
    </lineage>
</organism>
<keyword evidence="3 5" id="KW-1133">Transmembrane helix</keyword>
<feature type="transmembrane region" description="Helical" evidence="5">
    <location>
        <begin position="200"/>
        <end position="218"/>
    </location>
</feature>